<evidence type="ECO:0000256" key="1">
    <source>
        <dbReference type="ARBA" id="ARBA00004651"/>
    </source>
</evidence>
<feature type="transmembrane region" description="Helical" evidence="6">
    <location>
        <begin position="61"/>
        <end position="83"/>
    </location>
</feature>
<dbReference type="PANTHER" id="PTHR47089:SF1">
    <property type="entry name" value="GUANOSINE ABC TRANSPORTER PERMEASE PROTEIN NUPP"/>
    <property type="match status" value="1"/>
</dbReference>
<feature type="transmembrane region" description="Helical" evidence="6">
    <location>
        <begin position="203"/>
        <end position="222"/>
    </location>
</feature>
<feature type="transmembrane region" description="Helical" evidence="6">
    <location>
        <begin position="148"/>
        <end position="166"/>
    </location>
</feature>
<proteinExistence type="predicted"/>
<dbReference type="Proteomes" id="UP000070456">
    <property type="component" value="Unassembled WGS sequence"/>
</dbReference>
<evidence type="ECO:0000256" key="2">
    <source>
        <dbReference type="ARBA" id="ARBA00022475"/>
    </source>
</evidence>
<feature type="transmembrane region" description="Helical" evidence="6">
    <location>
        <begin position="116"/>
        <end position="139"/>
    </location>
</feature>
<sequence length="365" mass="39366">MEAKTMKERIKNLFLNETLALTILSIIMGLLVGAVVIYISGYRPLEAYRLMLDGIFSRPKYLAWTVIRSTPLILTGLSVAFAFRTGLFNIGVEGQFIIGALAATLLGYFLKLPAILHVPVVFFGGAIAAGLWGAIAGFLKSKFGVHEVIATIMLNWMALYLSNFAVEQEAFKRKGTESSHDIHETAKIGMDWLKESLGAATKVNWGIVIAIIMTALIAYLLFKTTVGYELRAVGFNKDAAQYGGINVKRSIVLSMAIAGALGGAAGALHVMGVSYHVSILAAMEGYGFNGIAVSLIGNNTPFGVILSALLFGGLTYGGSKMQLIGVPTEVINIVIGSIIFFIATNRIFRYVLKCLDRKKLQKGVQ</sequence>
<keyword evidence="5 6" id="KW-0472">Membrane</keyword>
<feature type="transmembrane region" description="Helical" evidence="6">
    <location>
        <begin position="251"/>
        <end position="271"/>
    </location>
</feature>
<comment type="subcellular location">
    <subcellularLocation>
        <location evidence="1">Cell membrane</location>
        <topology evidence="1">Multi-pass membrane protein</topology>
    </subcellularLocation>
</comment>
<dbReference type="PRINTS" id="PR00173">
    <property type="entry name" value="EDTRNSPORT"/>
</dbReference>
<dbReference type="PATRIC" id="fig|520762.4.peg.44"/>
<keyword evidence="3 6" id="KW-0812">Transmembrane</keyword>
<dbReference type="PANTHER" id="PTHR47089">
    <property type="entry name" value="ABC TRANSPORTER, PERMEASE PROTEIN"/>
    <property type="match status" value="1"/>
</dbReference>
<dbReference type="GO" id="GO:0005886">
    <property type="term" value="C:plasma membrane"/>
    <property type="evidence" value="ECO:0007669"/>
    <property type="project" value="UniProtKB-SubCell"/>
</dbReference>
<evidence type="ECO:0000256" key="3">
    <source>
        <dbReference type="ARBA" id="ARBA00022692"/>
    </source>
</evidence>
<dbReference type="STRING" id="520762.AN619_00370"/>
<dbReference type="CDD" id="cd06580">
    <property type="entry name" value="TM_PBP1_transp_TpRbsC_like"/>
    <property type="match status" value="1"/>
</dbReference>
<protein>
    <submittedName>
        <fullName evidence="7">Uncharacterized protein</fullName>
    </submittedName>
</protein>
<comment type="caution">
    <text evidence="7">The sequence shown here is derived from an EMBL/GenBank/DDBJ whole genome shotgun (WGS) entry which is preliminary data.</text>
</comment>
<evidence type="ECO:0000256" key="4">
    <source>
        <dbReference type="ARBA" id="ARBA00022989"/>
    </source>
</evidence>
<dbReference type="AlphaFoldDB" id="A0A140LEA3"/>
<keyword evidence="2" id="KW-1003">Cell membrane</keyword>
<evidence type="ECO:0000256" key="6">
    <source>
        <dbReference type="SAM" id="Phobius"/>
    </source>
</evidence>
<keyword evidence="4 6" id="KW-1133">Transmembrane helix</keyword>
<evidence type="ECO:0000313" key="7">
    <source>
        <dbReference type="EMBL" id="KXG78878.1"/>
    </source>
</evidence>
<evidence type="ECO:0000256" key="5">
    <source>
        <dbReference type="ARBA" id="ARBA00023136"/>
    </source>
</evidence>
<evidence type="ECO:0000313" key="8">
    <source>
        <dbReference type="Proteomes" id="UP000070456"/>
    </source>
</evidence>
<organism evidence="7 8">
    <name type="scientific">Thermotalea metallivorans</name>
    <dbReference type="NCBI Taxonomy" id="520762"/>
    <lineage>
        <taxon>Bacteria</taxon>
        <taxon>Bacillati</taxon>
        <taxon>Bacillota</taxon>
        <taxon>Clostridia</taxon>
        <taxon>Peptostreptococcales</taxon>
        <taxon>Thermotaleaceae</taxon>
        <taxon>Thermotalea</taxon>
    </lineage>
</organism>
<dbReference type="EMBL" id="LOEE01000003">
    <property type="protein sequence ID" value="KXG78878.1"/>
    <property type="molecule type" value="Genomic_DNA"/>
</dbReference>
<dbReference type="InterPro" id="IPR001851">
    <property type="entry name" value="ABC_transp_permease"/>
</dbReference>
<dbReference type="RefSeq" id="WP_083524885.1">
    <property type="nucleotide sequence ID" value="NZ_LOEE01000003.1"/>
</dbReference>
<accession>A0A140LEA3</accession>
<dbReference type="Pfam" id="PF02653">
    <property type="entry name" value="BPD_transp_2"/>
    <property type="match status" value="1"/>
</dbReference>
<gene>
    <name evidence="7" type="ORF">AN619_00370</name>
</gene>
<name>A0A140LEA3_9FIRM</name>
<feature type="transmembrane region" description="Helical" evidence="6">
    <location>
        <begin position="21"/>
        <end position="41"/>
    </location>
</feature>
<dbReference type="GO" id="GO:0022857">
    <property type="term" value="F:transmembrane transporter activity"/>
    <property type="evidence" value="ECO:0007669"/>
    <property type="project" value="InterPro"/>
</dbReference>
<keyword evidence="8" id="KW-1185">Reference proteome</keyword>
<feature type="transmembrane region" description="Helical" evidence="6">
    <location>
        <begin position="90"/>
        <end position="110"/>
    </location>
</feature>
<reference evidence="7 8" key="1">
    <citation type="submission" date="2015-12" db="EMBL/GenBank/DDBJ databases">
        <title>Draft genome sequence of the thermoanaerobe Thermotalea metallivorans, an isolate from the runoff channel of the Great Artesian Basin, Australia.</title>
        <authorList>
            <person name="Patel B.K."/>
        </authorList>
    </citation>
    <scope>NUCLEOTIDE SEQUENCE [LARGE SCALE GENOMIC DNA]</scope>
    <source>
        <strain evidence="7 8">B2-1</strain>
    </source>
</reference>
<feature type="transmembrane region" description="Helical" evidence="6">
    <location>
        <begin position="330"/>
        <end position="352"/>
    </location>
</feature>